<name>A0AAV4M8N1_CAEEX</name>
<dbReference type="AlphaFoldDB" id="A0AAV4M8N1"/>
<reference evidence="1 2" key="1">
    <citation type="submission" date="2021-06" db="EMBL/GenBank/DDBJ databases">
        <title>Caerostris extrusa draft genome.</title>
        <authorList>
            <person name="Kono N."/>
            <person name="Arakawa K."/>
        </authorList>
    </citation>
    <scope>NUCLEOTIDE SEQUENCE [LARGE SCALE GENOMIC DNA]</scope>
</reference>
<organism evidence="1 2">
    <name type="scientific">Caerostris extrusa</name>
    <name type="common">Bark spider</name>
    <name type="synonym">Caerostris bankana</name>
    <dbReference type="NCBI Taxonomy" id="172846"/>
    <lineage>
        <taxon>Eukaryota</taxon>
        <taxon>Metazoa</taxon>
        <taxon>Ecdysozoa</taxon>
        <taxon>Arthropoda</taxon>
        <taxon>Chelicerata</taxon>
        <taxon>Arachnida</taxon>
        <taxon>Araneae</taxon>
        <taxon>Araneomorphae</taxon>
        <taxon>Entelegynae</taxon>
        <taxon>Araneoidea</taxon>
        <taxon>Araneidae</taxon>
        <taxon>Caerostris</taxon>
    </lineage>
</organism>
<dbReference type="Proteomes" id="UP001054945">
    <property type="component" value="Unassembled WGS sequence"/>
</dbReference>
<comment type="caution">
    <text evidence="1">The sequence shown here is derived from an EMBL/GenBank/DDBJ whole genome shotgun (WGS) entry which is preliminary data.</text>
</comment>
<sequence>MAEDQEMKFLVYQLIPNVMIETGTIETKQPLGIESFGNITREIIIHLTHAAAIKMHFNGETWKDFIIEKSSDFFNTEERYLSCVLYAVHIVNSRTGGIYERFIEVIATVLAIAHLMYDSNIKILEYSPQILTVFFDSVLKKLFYKRGGWKHLVKHIKSQNYMNCFEQISNLAPQPDNVTMEKAFEGTLESFKQNFRYEPVVVTPEELQNHALTAELVKKVMEAHEKDPPLHPCIFPNKEYDYIWSANIANSTGREALVLFTEDLEMEFVPLNYIRCKPLGSTENQQHFNCGIREDSEDLRLPEKCLLNTDAVNDIEGCILDVVDDIEYRFSTVKTLLDSLMI</sequence>
<proteinExistence type="predicted"/>
<gene>
    <name evidence="1" type="ORF">CEXT_672641</name>
</gene>
<evidence type="ECO:0000313" key="1">
    <source>
        <dbReference type="EMBL" id="GIX68238.1"/>
    </source>
</evidence>
<dbReference type="EMBL" id="BPLR01001940">
    <property type="protein sequence ID" value="GIX68238.1"/>
    <property type="molecule type" value="Genomic_DNA"/>
</dbReference>
<protein>
    <submittedName>
        <fullName evidence="1">Uncharacterized protein</fullName>
    </submittedName>
</protein>
<evidence type="ECO:0000313" key="2">
    <source>
        <dbReference type="Proteomes" id="UP001054945"/>
    </source>
</evidence>
<accession>A0AAV4M8N1</accession>
<keyword evidence="2" id="KW-1185">Reference proteome</keyword>